<dbReference type="RefSeq" id="WP_094998562.1">
    <property type="nucleotide sequence ID" value="NZ_BMJL01000005.1"/>
</dbReference>
<dbReference type="KEGG" id="marb:CJ263_18120"/>
<gene>
    <name evidence="1" type="ORF">CJ263_18120</name>
</gene>
<organism evidence="1 2">
    <name type="scientific">Maribacter cobaltidurans</name>
    <dbReference type="NCBI Taxonomy" id="1178778"/>
    <lineage>
        <taxon>Bacteria</taxon>
        <taxon>Pseudomonadati</taxon>
        <taxon>Bacteroidota</taxon>
        <taxon>Flavobacteriia</taxon>
        <taxon>Flavobacteriales</taxon>
        <taxon>Flavobacteriaceae</taxon>
        <taxon>Maribacter</taxon>
    </lineage>
</organism>
<evidence type="ECO:0000313" key="2">
    <source>
        <dbReference type="Proteomes" id="UP000215244"/>
    </source>
</evidence>
<dbReference type="EMBL" id="CP022957">
    <property type="protein sequence ID" value="ASV31977.1"/>
    <property type="molecule type" value="Genomic_DNA"/>
</dbReference>
<dbReference type="AlphaFoldDB" id="A0A223V9N3"/>
<reference evidence="1 2" key="1">
    <citation type="submission" date="2017-08" db="EMBL/GenBank/DDBJ databases">
        <title>The complete genome sequence of Maribacter sp. B1, isolated from deep-sea sediment.</title>
        <authorList>
            <person name="Wu Y.-H."/>
            <person name="Cheng H."/>
            <person name="Xu X.-W."/>
        </authorList>
    </citation>
    <scope>NUCLEOTIDE SEQUENCE [LARGE SCALE GENOMIC DNA]</scope>
    <source>
        <strain evidence="1 2">B1</strain>
    </source>
</reference>
<dbReference type="Proteomes" id="UP000215244">
    <property type="component" value="Chromosome"/>
</dbReference>
<dbReference type="OrthoDB" id="9984509at2"/>
<sequence length="60" mass="6450">MPDYIGRRMRDILARTAATALILDISGRYMFPIAIGIIPNTAKSNKGTSAIADSLKNNAV</sequence>
<accession>A0A223V9N3</accession>
<protein>
    <submittedName>
        <fullName evidence="1">Uncharacterized protein</fullName>
    </submittedName>
</protein>
<evidence type="ECO:0000313" key="1">
    <source>
        <dbReference type="EMBL" id="ASV31977.1"/>
    </source>
</evidence>
<proteinExistence type="predicted"/>
<keyword evidence="2" id="KW-1185">Reference proteome</keyword>
<name>A0A223V9N3_9FLAO</name>